<feature type="signal peptide" evidence="1">
    <location>
        <begin position="1"/>
        <end position="20"/>
    </location>
</feature>
<gene>
    <name evidence="2" type="primary">orf 00981</name>
</gene>
<evidence type="ECO:0000313" key="2">
    <source>
        <dbReference type="EMBL" id="CAA58200.1"/>
    </source>
</evidence>
<organism evidence="2">
    <name type="scientific">Saccharomyces cerevisiae</name>
    <name type="common">Baker's yeast</name>
    <dbReference type="NCBI Taxonomy" id="4932"/>
    <lineage>
        <taxon>Eukaryota</taxon>
        <taxon>Fungi</taxon>
        <taxon>Dikarya</taxon>
        <taxon>Ascomycota</taxon>
        <taxon>Saccharomycotina</taxon>
        <taxon>Saccharomycetes</taxon>
        <taxon>Saccharomycetales</taxon>
        <taxon>Saccharomycetaceae</taxon>
        <taxon>Saccharomyces</taxon>
    </lineage>
</organism>
<feature type="chain" id="PRO_5003244001" evidence="1">
    <location>
        <begin position="21"/>
        <end position="105"/>
    </location>
</feature>
<dbReference type="AlphaFoldDB" id="E9PA66"/>
<name>E9PA66_YEASX</name>
<sequence>MSIVPLILWLGSLFVTFCSNSNLFNDSSNLRSCFMKLSKHSLDTTTLEVELGLISSSEPAFGDTGSSCASSLHKLSFSSEGVRSKKLSKDVEIVKLYFLSVPSPI</sequence>
<accession>E9PA66</accession>
<proteinExistence type="predicted"/>
<evidence type="ECO:0000256" key="1">
    <source>
        <dbReference type="SAM" id="SignalP"/>
    </source>
</evidence>
<keyword evidence="1" id="KW-0732">Signal</keyword>
<protein>
    <submittedName>
        <fullName evidence="2">Orf 00981 protein</fullName>
    </submittedName>
</protein>
<dbReference type="EMBL" id="X83121">
    <property type="protein sequence ID" value="CAA58200.1"/>
    <property type="molecule type" value="Genomic_DNA"/>
</dbReference>
<reference evidence="2" key="1">
    <citation type="journal article" date="1995" name="Yeast">
        <title>A 29.425 kb segment on the left arm of yeast chromosome XV contains more than twice as many unknown as known open reading frames.</title>
        <authorList>
            <person name="Zumstein E."/>
            <person name="Pearson B.M."/>
            <person name="Kalogeropoulos A."/>
            <person name="Schweizer M."/>
        </authorList>
    </citation>
    <scope>NUCLEOTIDE SEQUENCE</scope>
    <source>
        <strain evidence="2">FY1679</strain>
    </source>
</reference>